<gene>
    <name evidence="4" type="ordered locus">Acid_0839</name>
</gene>
<dbReference type="HOGENOM" id="CLU_030515_0_1_0"/>
<feature type="domain" description="Cupin type-1" evidence="3">
    <location>
        <begin position="229"/>
        <end position="370"/>
    </location>
</feature>
<dbReference type="CDD" id="cd20305">
    <property type="entry name" value="cupin_OxDC_C"/>
    <property type="match status" value="1"/>
</dbReference>
<dbReference type="STRING" id="234267.Acid_0839"/>
<evidence type="ECO:0000313" key="4">
    <source>
        <dbReference type="EMBL" id="ABJ81838.1"/>
    </source>
</evidence>
<dbReference type="eggNOG" id="COG2140">
    <property type="taxonomic scope" value="Bacteria"/>
</dbReference>
<dbReference type="InterPro" id="IPR006311">
    <property type="entry name" value="TAT_signal"/>
</dbReference>
<dbReference type="OrthoDB" id="1973590at2"/>
<dbReference type="PROSITE" id="PS51318">
    <property type="entry name" value="TAT"/>
    <property type="match status" value="1"/>
</dbReference>
<dbReference type="SMART" id="SM00835">
    <property type="entry name" value="Cupin_1"/>
    <property type="match status" value="2"/>
</dbReference>
<dbReference type="EC" id="4.1.1.2" evidence="4"/>
<dbReference type="InterPro" id="IPR051610">
    <property type="entry name" value="GPI/OXD"/>
</dbReference>
<reference evidence="4" key="1">
    <citation type="submission" date="2006-10" db="EMBL/GenBank/DDBJ databases">
        <title>Complete sequence of Solibacter usitatus Ellin6076.</title>
        <authorList>
            <consortium name="US DOE Joint Genome Institute"/>
            <person name="Copeland A."/>
            <person name="Lucas S."/>
            <person name="Lapidus A."/>
            <person name="Barry K."/>
            <person name="Detter J.C."/>
            <person name="Glavina del Rio T."/>
            <person name="Hammon N."/>
            <person name="Israni S."/>
            <person name="Dalin E."/>
            <person name="Tice H."/>
            <person name="Pitluck S."/>
            <person name="Thompson L.S."/>
            <person name="Brettin T."/>
            <person name="Bruce D."/>
            <person name="Han C."/>
            <person name="Tapia R."/>
            <person name="Gilna P."/>
            <person name="Schmutz J."/>
            <person name="Larimer F."/>
            <person name="Land M."/>
            <person name="Hauser L."/>
            <person name="Kyrpides N."/>
            <person name="Mikhailova N."/>
            <person name="Janssen P.H."/>
            <person name="Kuske C.R."/>
            <person name="Richardson P."/>
        </authorList>
    </citation>
    <scope>NUCLEOTIDE SEQUENCE</scope>
    <source>
        <strain evidence="4">Ellin6076</strain>
    </source>
</reference>
<keyword evidence="2" id="KW-0464">Manganese</keyword>
<sequence length="383" mass="42155" precursor="true">MSDEKPGISRRSLFDTMAAGSLVFAAAKAAGAEPAPDEPKIEPIANFKYNIESREGWQGPGGSAKEATVAEFPISQSIAGVSMRLKPGAIRELHWHALAAEWAYMLEGRCRATVVMPNGQSEIADFGPGDTWYFPRGHGHALQGMGPGECHFILGFDNGHFSEYGTFSITDWIATAPKNVVARTLRIPESAVSQFPKKEVYIGPGKVPAAAIEPLRDGGGQTPQFSHKYRLDMQPPHVFPGGREFIVSSKEFPIQTTLTAVKMELQPGAFRELHWHPHADEWQFFVRGRARVGVFGSHSRTRIDEFGPNDVGFIQQGYGHYIEQIGDEPTEVIILFNSPVFEEISLANWLGGNPVSLLETNFGIPKDLIDQLPKRETGIFKKG</sequence>
<dbReference type="AlphaFoldDB" id="Q02AS8"/>
<comment type="cofactor">
    <cofactor evidence="2">
        <name>Mn(2+)</name>
        <dbReference type="ChEBI" id="CHEBI:29035"/>
    </cofactor>
    <text evidence="2">Binds 2 manganese ions per subunit.</text>
</comment>
<accession>Q02AS8</accession>
<dbReference type="GO" id="GO:0046872">
    <property type="term" value="F:metal ion binding"/>
    <property type="evidence" value="ECO:0007669"/>
    <property type="project" value="UniProtKB-KW"/>
</dbReference>
<feature type="domain" description="Cupin type-1" evidence="3">
    <location>
        <begin position="49"/>
        <end position="193"/>
    </location>
</feature>
<keyword evidence="1 2" id="KW-0479">Metal-binding</keyword>
<dbReference type="KEGG" id="sus:Acid_0839"/>
<feature type="binding site" evidence="2">
    <location>
        <position position="281"/>
    </location>
    <ligand>
        <name>Mn(2+)</name>
        <dbReference type="ChEBI" id="CHEBI:29035"/>
        <label>2</label>
    </ligand>
</feature>
<evidence type="ECO:0000256" key="2">
    <source>
        <dbReference type="PIRSR" id="PIRSR617774-2"/>
    </source>
</evidence>
<dbReference type="GO" id="GO:0033609">
    <property type="term" value="P:oxalate metabolic process"/>
    <property type="evidence" value="ECO:0007669"/>
    <property type="project" value="InterPro"/>
</dbReference>
<dbReference type="EMBL" id="CP000473">
    <property type="protein sequence ID" value="ABJ81838.1"/>
    <property type="molecule type" value="Genomic_DNA"/>
</dbReference>
<dbReference type="PANTHER" id="PTHR35848:SF9">
    <property type="entry name" value="SLL1358 PROTEIN"/>
    <property type="match status" value="1"/>
</dbReference>
<dbReference type="InterPro" id="IPR006045">
    <property type="entry name" value="Cupin_1"/>
</dbReference>
<dbReference type="Pfam" id="PF00190">
    <property type="entry name" value="Cupin_1"/>
    <property type="match status" value="2"/>
</dbReference>
<dbReference type="GO" id="GO:0046564">
    <property type="term" value="F:oxalate decarboxylase activity"/>
    <property type="evidence" value="ECO:0007669"/>
    <property type="project" value="UniProtKB-EC"/>
</dbReference>
<feature type="binding site" evidence="2">
    <location>
        <position position="101"/>
    </location>
    <ligand>
        <name>Mn(2+)</name>
        <dbReference type="ChEBI" id="CHEBI:29035"/>
        <label>1</label>
    </ligand>
</feature>
<protein>
    <submittedName>
        <fullName evidence="4">Oxalate decarboxylase</fullName>
        <ecNumber evidence="4">4.1.1.2</ecNumber>
    </submittedName>
</protein>
<keyword evidence="4" id="KW-0456">Lyase</keyword>
<dbReference type="CDD" id="cd20304">
    <property type="entry name" value="cupin_OxDC_N"/>
    <property type="match status" value="1"/>
</dbReference>
<feature type="binding site" evidence="2">
    <location>
        <position position="274"/>
    </location>
    <ligand>
        <name>Mn(2+)</name>
        <dbReference type="ChEBI" id="CHEBI:29035"/>
        <label>2</label>
    </ligand>
</feature>
<feature type="binding site" evidence="2">
    <location>
        <position position="140"/>
    </location>
    <ligand>
        <name>Mn(2+)</name>
        <dbReference type="ChEBI" id="CHEBI:29035"/>
        <label>1</label>
    </ligand>
</feature>
<organism evidence="4">
    <name type="scientific">Solibacter usitatus (strain Ellin6076)</name>
    <dbReference type="NCBI Taxonomy" id="234267"/>
    <lineage>
        <taxon>Bacteria</taxon>
        <taxon>Pseudomonadati</taxon>
        <taxon>Acidobacteriota</taxon>
        <taxon>Terriglobia</taxon>
        <taxon>Bryobacterales</taxon>
        <taxon>Solibacteraceae</taxon>
        <taxon>Candidatus Solibacter</taxon>
    </lineage>
</organism>
<dbReference type="InParanoid" id="Q02AS8"/>
<proteinExistence type="predicted"/>
<dbReference type="InterPro" id="IPR017774">
    <property type="entry name" value="Bicupin_oxalate_deCO2ase/Oxase"/>
</dbReference>
<evidence type="ECO:0000256" key="1">
    <source>
        <dbReference type="ARBA" id="ARBA00022723"/>
    </source>
</evidence>
<feature type="binding site" evidence="2">
    <location>
        <position position="320"/>
    </location>
    <ligand>
        <name>Mn(2+)</name>
        <dbReference type="ChEBI" id="CHEBI:29035"/>
        <label>2</label>
    </ligand>
</feature>
<dbReference type="Gene3D" id="2.60.120.10">
    <property type="entry name" value="Jelly Rolls"/>
    <property type="match status" value="2"/>
</dbReference>
<evidence type="ECO:0000259" key="3">
    <source>
        <dbReference type="SMART" id="SM00835"/>
    </source>
</evidence>
<dbReference type="SUPFAM" id="SSF51182">
    <property type="entry name" value="RmlC-like cupins"/>
    <property type="match status" value="1"/>
</dbReference>
<dbReference type="PANTHER" id="PTHR35848">
    <property type="entry name" value="OXALATE-BINDING PROTEIN"/>
    <property type="match status" value="1"/>
</dbReference>
<feature type="binding site" evidence="2">
    <location>
        <position position="276"/>
    </location>
    <ligand>
        <name>Mn(2+)</name>
        <dbReference type="ChEBI" id="CHEBI:29035"/>
        <label>2</label>
    </ligand>
</feature>
<feature type="binding site" evidence="2">
    <location>
        <position position="96"/>
    </location>
    <ligand>
        <name>Mn(2+)</name>
        <dbReference type="ChEBI" id="CHEBI:29035"/>
        <label>1</label>
    </ligand>
</feature>
<name>Q02AS8_SOLUE</name>
<dbReference type="InterPro" id="IPR014710">
    <property type="entry name" value="RmlC-like_jellyroll"/>
</dbReference>
<dbReference type="NCBIfam" id="TIGR03404">
    <property type="entry name" value="bicupin_oxalic"/>
    <property type="match status" value="1"/>
</dbReference>
<dbReference type="InterPro" id="IPR011051">
    <property type="entry name" value="RmlC_Cupin_sf"/>
</dbReference>
<feature type="binding site" evidence="2">
    <location>
        <position position="94"/>
    </location>
    <ligand>
        <name>Mn(2+)</name>
        <dbReference type="ChEBI" id="CHEBI:29035"/>
        <label>1</label>
    </ligand>
</feature>